<feature type="compositionally biased region" description="Pro residues" evidence="4">
    <location>
        <begin position="1"/>
        <end position="34"/>
    </location>
</feature>
<dbReference type="PANTHER" id="PTHR47842:SF3">
    <property type="entry name" value="DUF676 DOMAIN-CONTAINING PROTEIN"/>
    <property type="match status" value="1"/>
</dbReference>
<dbReference type="Proteomes" id="UP001140511">
    <property type="component" value="Unassembled WGS sequence"/>
</dbReference>
<organism evidence="6 7">
    <name type="scientific">Trichoderma breve</name>
    <dbReference type="NCBI Taxonomy" id="2034170"/>
    <lineage>
        <taxon>Eukaryota</taxon>
        <taxon>Fungi</taxon>
        <taxon>Dikarya</taxon>
        <taxon>Ascomycota</taxon>
        <taxon>Pezizomycotina</taxon>
        <taxon>Sordariomycetes</taxon>
        <taxon>Hypocreomycetidae</taxon>
        <taxon>Hypocreales</taxon>
        <taxon>Hypocreaceae</taxon>
        <taxon>Trichoderma</taxon>
    </lineage>
</organism>
<feature type="compositionally biased region" description="Low complexity" evidence="4">
    <location>
        <begin position="647"/>
        <end position="662"/>
    </location>
</feature>
<keyword evidence="3" id="KW-0472">Membrane</keyword>
<comment type="similarity">
    <text evidence="3">Belongs to the GPI inositol-deacylase family.</text>
</comment>
<feature type="domain" description="GPI inositol-deacylase PGAP1-like alpha/beta" evidence="5">
    <location>
        <begin position="130"/>
        <end position="191"/>
    </location>
</feature>
<comment type="subcellular location">
    <subcellularLocation>
        <location evidence="3">Endoplasmic reticulum membrane</location>
    </subcellularLocation>
</comment>
<dbReference type="EMBL" id="JAOPEN010000006">
    <property type="protein sequence ID" value="KAJ4856117.1"/>
    <property type="molecule type" value="Genomic_DNA"/>
</dbReference>
<evidence type="ECO:0000256" key="2">
    <source>
        <dbReference type="ARBA" id="ARBA00015856"/>
    </source>
</evidence>
<dbReference type="GO" id="GO:0015031">
    <property type="term" value="P:protein transport"/>
    <property type="evidence" value="ECO:0007669"/>
    <property type="project" value="UniProtKB-KW"/>
</dbReference>
<sequence length="740" mass="81336">MASPPPLPERSVPRPPPPPLPPRDNSQLPPPPPYSAVDESRASLASPDQEGPQILLSKVKVQDPRTSSSQSLVPSSSDSDARRILLLVYIHGFYGNDQSFRSFPAHVHNFLREALSETHAVHSKIYPRYKTYKAIDVARDNFSAWLEPHESPTTDVILIGHSMGGLLAAEMVLMRSLKHRILGTLSLDSPFLGLHPGIVASGISSLFQPSPTPPGQGSASPSPQEAHSADPQPLSPTMSMNSPLSEPRDPNFDPPFVNDSPFREKSFLTRMMNFSSKHWSEGLLTAFGNHIASHLEFGGCLADYRGLMSRYNQLRALEDVDDLQVLSGGTFNDSHTRVRFANYYTLASGRPKPPSTAEGSRDPSQVDVSTIPVSECKAEDDVNTKLADVIISTTGDETRSPASPTLSKSSTPAKESDLNEPVAASAPKIEKAINDAGSSTQLEEPELPTNSNRLSTLSMLSMQEIEPIPMDETEDDFVEQDLETTLPATSDAPSAATEGSVDEKKPPSDTPLVSPPDIDLPPIPDLPQAPEQPDLSQYTDKDSRKQAEKEFGRLQKAHENAVKDRSKALREREKLIEKRQKKVQKDAQKDADKLEKDMKKQKQKDADKLEKDMKKQKQKAEQEKRRLEKEEEKAGKAEKKRLDKEAAAASSSASLAEVTEAEATGKPKKLRKFCNTPSKTNGVMDPTWVSVYMDGMDEVTAHCAVFLPGPHYDRLVGDVASRIVGWVHNDLSVRAMMEMD</sequence>
<feature type="region of interest" description="Disordered" evidence="4">
    <location>
        <begin position="205"/>
        <end position="257"/>
    </location>
</feature>
<dbReference type="PANTHER" id="PTHR47842">
    <property type="entry name" value="EXPRESSED PROTEIN"/>
    <property type="match status" value="1"/>
</dbReference>
<feature type="compositionally biased region" description="Low complexity" evidence="4">
    <location>
        <begin position="215"/>
        <end position="224"/>
    </location>
</feature>
<keyword evidence="3" id="KW-0813">Transport</keyword>
<evidence type="ECO:0000313" key="7">
    <source>
        <dbReference type="Proteomes" id="UP001140511"/>
    </source>
</evidence>
<dbReference type="AlphaFoldDB" id="A0A9W9E4C0"/>
<dbReference type="Gene3D" id="3.40.50.1820">
    <property type="entry name" value="alpha/beta hydrolase"/>
    <property type="match status" value="1"/>
</dbReference>
<dbReference type="RefSeq" id="XP_056025173.1">
    <property type="nucleotide sequence ID" value="XM_056176695.1"/>
</dbReference>
<keyword evidence="3" id="KW-0653">Protein transport</keyword>
<dbReference type="SUPFAM" id="SSF53474">
    <property type="entry name" value="alpha/beta-Hydrolases"/>
    <property type="match status" value="1"/>
</dbReference>
<keyword evidence="3" id="KW-0378">Hydrolase</keyword>
<evidence type="ECO:0000256" key="3">
    <source>
        <dbReference type="RuleBase" id="RU365011"/>
    </source>
</evidence>
<gene>
    <name evidence="6" type="ORF">T069G_09485</name>
</gene>
<accession>A0A9W9E4C0</accession>
<dbReference type="InterPro" id="IPR012908">
    <property type="entry name" value="PGAP1-ab_dom-like"/>
</dbReference>
<evidence type="ECO:0000313" key="6">
    <source>
        <dbReference type="EMBL" id="KAJ4856117.1"/>
    </source>
</evidence>
<feature type="region of interest" description="Disordered" evidence="4">
    <location>
        <begin position="1"/>
        <end position="52"/>
    </location>
</feature>
<protein>
    <recommendedName>
        <fullName evidence="2 3">GPI inositol-deacylase</fullName>
        <ecNumber evidence="3">3.1.-.-</ecNumber>
    </recommendedName>
</protein>
<feature type="compositionally biased region" description="Polar residues" evidence="4">
    <location>
        <begin position="393"/>
        <end position="413"/>
    </location>
</feature>
<keyword evidence="3" id="KW-0256">Endoplasmic reticulum</keyword>
<proteinExistence type="inferred from homology"/>
<name>A0A9W9E4C0_9HYPO</name>
<dbReference type="EC" id="3.1.-.-" evidence="3"/>
<dbReference type="GeneID" id="80871383"/>
<feature type="compositionally biased region" description="Pro residues" evidence="4">
    <location>
        <begin position="518"/>
        <end position="527"/>
    </location>
</feature>
<keyword evidence="7" id="KW-1185">Reference proteome</keyword>
<dbReference type="GO" id="GO:0005789">
    <property type="term" value="C:endoplasmic reticulum membrane"/>
    <property type="evidence" value="ECO:0007669"/>
    <property type="project" value="UniProtKB-SubCell"/>
</dbReference>
<dbReference type="InterPro" id="IPR029058">
    <property type="entry name" value="AB_hydrolase_fold"/>
</dbReference>
<reference evidence="6" key="1">
    <citation type="submission" date="2022-09" db="EMBL/GenBank/DDBJ databases">
        <title>Chromosome-level assembly of Trichoderma breve T069, a fungus used in development of biopesticide product.</title>
        <authorList>
            <person name="Lin R."/>
            <person name="Liu T."/>
        </authorList>
    </citation>
    <scope>NUCLEOTIDE SEQUENCE</scope>
    <source>
        <strain evidence="6">T069</strain>
    </source>
</reference>
<dbReference type="GO" id="GO:0016788">
    <property type="term" value="F:hydrolase activity, acting on ester bonds"/>
    <property type="evidence" value="ECO:0007669"/>
    <property type="project" value="InterPro"/>
</dbReference>
<feature type="region of interest" description="Disordered" evidence="4">
    <location>
        <begin position="348"/>
        <end position="368"/>
    </location>
</feature>
<dbReference type="Pfam" id="PF07819">
    <property type="entry name" value="PGAP1"/>
    <property type="match status" value="1"/>
</dbReference>
<evidence type="ECO:0000256" key="1">
    <source>
        <dbReference type="ARBA" id="ARBA00003496"/>
    </source>
</evidence>
<feature type="region of interest" description="Disordered" evidence="4">
    <location>
        <begin position="393"/>
        <end position="426"/>
    </location>
</feature>
<feature type="region of interest" description="Disordered" evidence="4">
    <location>
        <begin position="473"/>
        <end position="666"/>
    </location>
</feature>
<feature type="compositionally biased region" description="Basic and acidic residues" evidence="4">
    <location>
        <begin position="539"/>
        <end position="646"/>
    </location>
</feature>
<feature type="compositionally biased region" description="Acidic residues" evidence="4">
    <location>
        <begin position="473"/>
        <end position="482"/>
    </location>
</feature>
<comment type="function">
    <text evidence="1 3">Involved in inositol deacylation of GPI-anchored proteins which plays important roles in the quality control and ER-associated degradation of GPI-anchored proteins.</text>
</comment>
<feature type="compositionally biased region" description="Polar residues" evidence="4">
    <location>
        <begin position="235"/>
        <end position="244"/>
    </location>
</feature>
<evidence type="ECO:0000259" key="5">
    <source>
        <dbReference type="Pfam" id="PF07819"/>
    </source>
</evidence>
<evidence type="ECO:0000256" key="4">
    <source>
        <dbReference type="SAM" id="MobiDB-lite"/>
    </source>
</evidence>
<comment type="caution">
    <text evidence="6">The sequence shown here is derived from an EMBL/GenBank/DDBJ whole genome shotgun (WGS) entry which is preliminary data.</text>
</comment>